<feature type="transmembrane region" description="Helical" evidence="7">
    <location>
        <begin position="285"/>
        <end position="306"/>
    </location>
</feature>
<dbReference type="EMBL" id="VTXP01000019">
    <property type="protein sequence ID" value="NOJ25672.1"/>
    <property type="molecule type" value="Genomic_DNA"/>
</dbReference>
<organism evidence="8 9">
    <name type="scientific">Vibrio coralliilyticus</name>
    <dbReference type="NCBI Taxonomy" id="190893"/>
    <lineage>
        <taxon>Bacteria</taxon>
        <taxon>Pseudomonadati</taxon>
        <taxon>Pseudomonadota</taxon>
        <taxon>Gammaproteobacteria</taxon>
        <taxon>Vibrionales</taxon>
        <taxon>Vibrionaceae</taxon>
        <taxon>Vibrio</taxon>
    </lineage>
</organism>
<name>A0AAP7DG44_9VIBR</name>
<protein>
    <submittedName>
        <fullName evidence="8">AEC family transporter</fullName>
    </submittedName>
</protein>
<evidence type="ECO:0000256" key="4">
    <source>
        <dbReference type="ARBA" id="ARBA00022692"/>
    </source>
</evidence>
<dbReference type="AlphaFoldDB" id="A0AAP7DG44"/>
<feature type="transmembrane region" description="Helical" evidence="7">
    <location>
        <begin position="255"/>
        <end position="278"/>
    </location>
</feature>
<dbReference type="PANTHER" id="PTHR36838:SF1">
    <property type="entry name" value="SLR1864 PROTEIN"/>
    <property type="match status" value="1"/>
</dbReference>
<dbReference type="Proteomes" id="UP000576645">
    <property type="component" value="Unassembled WGS sequence"/>
</dbReference>
<evidence type="ECO:0000256" key="2">
    <source>
        <dbReference type="ARBA" id="ARBA00022448"/>
    </source>
</evidence>
<evidence type="ECO:0000313" key="9">
    <source>
        <dbReference type="Proteomes" id="UP000576645"/>
    </source>
</evidence>
<dbReference type="Pfam" id="PF03547">
    <property type="entry name" value="Mem_trans"/>
    <property type="match status" value="1"/>
</dbReference>
<feature type="transmembrane region" description="Helical" evidence="7">
    <location>
        <begin position="66"/>
        <end position="83"/>
    </location>
</feature>
<keyword evidence="3" id="KW-1003">Cell membrane</keyword>
<feature type="transmembrane region" description="Helical" evidence="7">
    <location>
        <begin position="37"/>
        <end position="54"/>
    </location>
</feature>
<evidence type="ECO:0000256" key="6">
    <source>
        <dbReference type="ARBA" id="ARBA00023136"/>
    </source>
</evidence>
<comment type="caution">
    <text evidence="8">The sequence shown here is derived from an EMBL/GenBank/DDBJ whole genome shotgun (WGS) entry which is preliminary data.</text>
</comment>
<keyword evidence="5 7" id="KW-1133">Transmembrane helix</keyword>
<feature type="transmembrane region" description="Helical" evidence="7">
    <location>
        <begin position="124"/>
        <end position="145"/>
    </location>
</feature>
<accession>A0AAP7DG44</accession>
<evidence type="ECO:0000256" key="3">
    <source>
        <dbReference type="ARBA" id="ARBA00022475"/>
    </source>
</evidence>
<dbReference type="PANTHER" id="PTHR36838">
    <property type="entry name" value="AUXIN EFFLUX CARRIER FAMILY PROTEIN"/>
    <property type="match status" value="1"/>
</dbReference>
<dbReference type="GO" id="GO:0016020">
    <property type="term" value="C:membrane"/>
    <property type="evidence" value="ECO:0007669"/>
    <property type="project" value="UniProtKB-SubCell"/>
</dbReference>
<dbReference type="RefSeq" id="WP_171354004.1">
    <property type="nucleotide sequence ID" value="NZ_VTXP01000019.1"/>
</dbReference>
<evidence type="ECO:0000256" key="7">
    <source>
        <dbReference type="SAM" id="Phobius"/>
    </source>
</evidence>
<proteinExistence type="predicted"/>
<dbReference type="GO" id="GO:0055085">
    <property type="term" value="P:transmembrane transport"/>
    <property type="evidence" value="ECO:0007669"/>
    <property type="project" value="InterPro"/>
</dbReference>
<feature type="transmembrane region" description="Helical" evidence="7">
    <location>
        <begin position="6"/>
        <end position="25"/>
    </location>
</feature>
<gene>
    <name evidence="8" type="ORF">F0238_23395</name>
</gene>
<keyword evidence="6 7" id="KW-0472">Membrane</keyword>
<feature type="transmembrane region" description="Helical" evidence="7">
    <location>
        <begin position="95"/>
        <end position="118"/>
    </location>
</feature>
<reference evidence="8 9" key="1">
    <citation type="submission" date="2019-09" db="EMBL/GenBank/DDBJ databases">
        <title>Draft genome sequencing and comparative genomics of hatchery-associated Vibrios.</title>
        <authorList>
            <person name="Kehlet-Delgado H."/>
            <person name="Mueller R.S."/>
        </authorList>
    </citation>
    <scope>NUCLEOTIDE SEQUENCE [LARGE SCALE GENOMIC DNA]</scope>
    <source>
        <strain evidence="8 9">09-121-3</strain>
    </source>
</reference>
<keyword evidence="2" id="KW-0813">Transport</keyword>
<evidence type="ECO:0000256" key="1">
    <source>
        <dbReference type="ARBA" id="ARBA00004141"/>
    </source>
</evidence>
<keyword evidence="4 7" id="KW-0812">Transmembrane</keyword>
<comment type="subcellular location">
    <subcellularLocation>
        <location evidence="1">Membrane</location>
        <topology evidence="1">Multi-pass membrane protein</topology>
    </subcellularLocation>
</comment>
<evidence type="ECO:0000256" key="5">
    <source>
        <dbReference type="ARBA" id="ARBA00022989"/>
    </source>
</evidence>
<feature type="transmembrane region" description="Helical" evidence="7">
    <location>
        <begin position="166"/>
        <end position="185"/>
    </location>
</feature>
<evidence type="ECO:0000313" key="8">
    <source>
        <dbReference type="EMBL" id="NOJ25672.1"/>
    </source>
</evidence>
<sequence length="308" mass="33556">MSVIEILLPLVIIVAAGFVTTKLRFFSDKFIGDISKFVLYFALPSVIFSGLTQMEMSDIIQPNFMLVYAMAGLSSMAIVILITRGWMKRSWQDSFVNALGSGMPNSAFVGLPVVLSLFEGRNVEAFLMCVLVENLIFIPLCLVLLEFTQSKNTSLKRQLISVAARVGRNPIVLAICVSVVVNIVGLPLPDVLMNSVGSIANTSIALALFVIGGALGQSLKFEQKRRMALVSTVKLVFFPLVALAFMNIWPVQGEIKYALLIFSAAPMLTIYPMLGALYKQQQFCLNTLVATTIASALTLSVVVSMINL</sequence>
<feature type="transmembrane region" description="Helical" evidence="7">
    <location>
        <begin position="227"/>
        <end position="249"/>
    </location>
</feature>
<dbReference type="InterPro" id="IPR004776">
    <property type="entry name" value="Mem_transp_PIN-like"/>
</dbReference>
<feature type="transmembrane region" description="Helical" evidence="7">
    <location>
        <begin position="191"/>
        <end position="215"/>
    </location>
</feature>